<evidence type="ECO:0000256" key="3">
    <source>
        <dbReference type="ARBA" id="ARBA00012325"/>
    </source>
</evidence>
<evidence type="ECO:0000313" key="8">
    <source>
        <dbReference type="EMBL" id="MQS44738.1"/>
    </source>
</evidence>
<protein>
    <recommendedName>
        <fullName evidence="4">Extracellular small neutral protease</fullName>
        <ecNumber evidence="3">3.4.24.77</ecNumber>
    </recommendedName>
    <alternativeName>
        <fullName evidence="6">Snapalysin</fullName>
    </alternativeName>
</protein>
<keyword evidence="5" id="KW-0479">Metal-binding</keyword>
<dbReference type="SUPFAM" id="SSF55486">
    <property type="entry name" value="Metalloproteases ('zincins'), catalytic domain"/>
    <property type="match status" value="1"/>
</dbReference>
<reference evidence="8 9" key="1">
    <citation type="journal article" date="2019" name="Syst. Appl. Microbiol.">
        <title>Polyphasic characterization of two novel Lactobacillus spp. isolated from blown salami packages: Description of Lactobacillus halodurans sp. nov. and Lactobacillus salsicarnum sp. nov.</title>
        <authorList>
            <person name="Schuster J.A."/>
            <person name="Klingl A."/>
            <person name="Vogel R.F."/>
            <person name="Ehrmann M.A."/>
        </authorList>
    </citation>
    <scope>NUCLEOTIDE SEQUENCE [LARGE SCALE GENOMIC DNA]</scope>
    <source>
        <strain evidence="8 9">TMW 1.2098</strain>
    </source>
</reference>
<dbReference type="Pfam" id="PF02031">
    <property type="entry name" value="Peptidase_M7"/>
    <property type="match status" value="1"/>
</dbReference>
<name>A0ABW9P6F7_9LACO</name>
<keyword evidence="8" id="KW-0645">Protease</keyword>
<evidence type="ECO:0000256" key="1">
    <source>
        <dbReference type="ARBA" id="ARBA00000612"/>
    </source>
</evidence>
<dbReference type="Proteomes" id="UP000436655">
    <property type="component" value="Unassembled WGS sequence"/>
</dbReference>
<dbReference type="RefSeq" id="WP_153494216.1">
    <property type="nucleotide sequence ID" value="NZ_VDFN01000002.1"/>
</dbReference>
<feature type="signal peptide" evidence="7">
    <location>
        <begin position="1"/>
        <end position="18"/>
    </location>
</feature>
<evidence type="ECO:0000256" key="2">
    <source>
        <dbReference type="ARBA" id="ARBA00006571"/>
    </source>
</evidence>
<evidence type="ECO:0000313" key="9">
    <source>
        <dbReference type="Proteomes" id="UP000436655"/>
    </source>
</evidence>
<dbReference type="EC" id="3.4.24.77" evidence="3"/>
<dbReference type="EMBL" id="VDFN01000002">
    <property type="protein sequence ID" value="MQS44738.1"/>
    <property type="molecule type" value="Genomic_DNA"/>
</dbReference>
<proteinExistence type="inferred from homology"/>
<sequence>MKKFSFKKVILSAAVAMAVLGTGITATSSFESTAKADSAESTVTFDSGNTSGKVVQYNAATGASATKDTPTFGSLKDPTHINIYIDPSLTSSEIKAVLYATHSWSYAAQELNFYLTNDPSQAQIRYVTEKADNGTAGQTTSYSSDGHILYSKVRLNLHEPDNYNNLMARTLIHETGHALGLDDNYDMPTTSVMYGVANAESMGSGITPKTYDINNIDNLYGY</sequence>
<keyword evidence="8" id="KW-0482">Metalloprotease</keyword>
<dbReference type="Gene3D" id="3.40.390.10">
    <property type="entry name" value="Collagenase (Catalytic Domain)"/>
    <property type="match status" value="1"/>
</dbReference>
<evidence type="ECO:0000256" key="4">
    <source>
        <dbReference type="ARBA" id="ARBA00019129"/>
    </source>
</evidence>
<keyword evidence="7" id="KW-0732">Signal</keyword>
<feature type="chain" id="PRO_5047071594" description="Extracellular small neutral protease" evidence="7">
    <location>
        <begin position="19"/>
        <end position="222"/>
    </location>
</feature>
<comment type="similarity">
    <text evidence="2">Belongs to the peptidase M7 family.</text>
</comment>
<dbReference type="InterPro" id="IPR000013">
    <property type="entry name" value="Peptidase_M7"/>
</dbReference>
<evidence type="ECO:0000256" key="7">
    <source>
        <dbReference type="SAM" id="SignalP"/>
    </source>
</evidence>
<dbReference type="InterPro" id="IPR024079">
    <property type="entry name" value="MetalloPept_cat_dom_sf"/>
</dbReference>
<dbReference type="GO" id="GO:0008237">
    <property type="term" value="F:metallopeptidase activity"/>
    <property type="evidence" value="ECO:0007669"/>
    <property type="project" value="UniProtKB-KW"/>
</dbReference>
<gene>
    <name evidence="8" type="ORF">FHL03_04470</name>
</gene>
<accession>A0ABW9P6F7</accession>
<keyword evidence="9" id="KW-1185">Reference proteome</keyword>
<evidence type="ECO:0000256" key="6">
    <source>
        <dbReference type="ARBA" id="ARBA00029927"/>
    </source>
</evidence>
<comment type="caution">
    <text evidence="8">The sequence shown here is derived from an EMBL/GenBank/DDBJ whole genome shotgun (WGS) entry which is preliminary data.</text>
</comment>
<evidence type="ECO:0000256" key="5">
    <source>
        <dbReference type="ARBA" id="ARBA00022723"/>
    </source>
</evidence>
<keyword evidence="8" id="KW-0378">Hydrolase</keyword>
<comment type="catalytic activity">
    <reaction evidence="1">
        <text>Hydrolyzes proteins with a preference for Tyr or Phe in the P1' position. Has no action on amino-acid p-nitroanilides.</text>
        <dbReference type="EC" id="3.4.24.77"/>
    </reaction>
</comment>
<organism evidence="8 9">
    <name type="scientific">Companilactobacillus mishanensis</name>
    <dbReference type="NCBI Taxonomy" id="2486008"/>
    <lineage>
        <taxon>Bacteria</taxon>
        <taxon>Bacillati</taxon>
        <taxon>Bacillota</taxon>
        <taxon>Bacilli</taxon>
        <taxon>Lactobacillales</taxon>
        <taxon>Lactobacillaceae</taxon>
        <taxon>Companilactobacillus</taxon>
    </lineage>
</organism>